<feature type="transmembrane region" description="Helical" evidence="4">
    <location>
        <begin position="327"/>
        <end position="345"/>
    </location>
</feature>
<dbReference type="EMBL" id="JBFMKM010000001">
    <property type="protein sequence ID" value="KAL1311902.1"/>
    <property type="molecule type" value="Genomic_DNA"/>
</dbReference>
<feature type="transmembrane region" description="Helical" evidence="4">
    <location>
        <begin position="183"/>
        <end position="206"/>
    </location>
</feature>
<keyword evidence="4" id="KW-1133">Transmembrane helix</keyword>
<feature type="region of interest" description="Disordered" evidence="3">
    <location>
        <begin position="1"/>
        <end position="42"/>
    </location>
</feature>
<dbReference type="GeneID" id="95975675"/>
<keyword evidence="7" id="KW-1185">Reference proteome</keyword>
<evidence type="ECO:0000313" key="6">
    <source>
        <dbReference type="EMBL" id="KAL1311902.1"/>
    </source>
</evidence>
<dbReference type="InterPro" id="IPR050327">
    <property type="entry name" value="Proton-linked_MCT"/>
</dbReference>
<dbReference type="PANTHER" id="PTHR11360">
    <property type="entry name" value="MONOCARBOXYLATE TRANSPORTER"/>
    <property type="match status" value="1"/>
</dbReference>
<comment type="caution">
    <text evidence="6">The sequence shown here is derived from an EMBL/GenBank/DDBJ whole genome shotgun (WGS) entry which is preliminary data.</text>
</comment>
<dbReference type="RefSeq" id="XP_069204750.1">
    <property type="nucleotide sequence ID" value="XM_069341236.1"/>
</dbReference>
<evidence type="ECO:0000256" key="3">
    <source>
        <dbReference type="SAM" id="MobiDB-lite"/>
    </source>
</evidence>
<dbReference type="InterPro" id="IPR011701">
    <property type="entry name" value="MFS"/>
</dbReference>
<dbReference type="InterPro" id="IPR036259">
    <property type="entry name" value="MFS_trans_sf"/>
</dbReference>
<dbReference type="Gene3D" id="1.20.1250.20">
    <property type="entry name" value="MFS general substrate transporter like domains"/>
    <property type="match status" value="1"/>
</dbReference>
<protein>
    <recommendedName>
        <fullName evidence="5">Major facilitator superfamily (MFS) profile domain-containing protein</fullName>
    </recommendedName>
</protein>
<evidence type="ECO:0000256" key="4">
    <source>
        <dbReference type="SAM" id="Phobius"/>
    </source>
</evidence>
<dbReference type="SUPFAM" id="SSF103473">
    <property type="entry name" value="MFS general substrate transporter"/>
    <property type="match status" value="1"/>
</dbReference>
<dbReference type="Proteomes" id="UP001562354">
    <property type="component" value="Unassembled WGS sequence"/>
</dbReference>
<feature type="transmembrane region" description="Helical" evidence="4">
    <location>
        <begin position="100"/>
        <end position="122"/>
    </location>
</feature>
<organism evidence="6 7">
    <name type="scientific">Neodothiora populina</name>
    <dbReference type="NCBI Taxonomy" id="2781224"/>
    <lineage>
        <taxon>Eukaryota</taxon>
        <taxon>Fungi</taxon>
        <taxon>Dikarya</taxon>
        <taxon>Ascomycota</taxon>
        <taxon>Pezizomycotina</taxon>
        <taxon>Dothideomycetes</taxon>
        <taxon>Dothideomycetidae</taxon>
        <taxon>Dothideales</taxon>
        <taxon>Dothioraceae</taxon>
        <taxon>Neodothiora</taxon>
    </lineage>
</organism>
<sequence>MELQSSKNSDKSIGNFINNTEDTTSGHRYDKRKTSEIDLSSKPKEQAKAVGLPNGGHRAWLQVVGAFVLFFNTWGLMNTFGVYQSYYESGDLFESTSSNISWIGSIQAFLMLLVGAITGPIFDAGHLRFLLCVGTFGIVFGHMMLSLCHEFWQALLAQGFAIGLGAGFLFIPSFGVISQYFDTWLVTAVGLSVVGSSLGGIIYPIMFNKLLHELGFQWAVRIIGFMALGMLVIPLFTMQLRTKPPERRAIFDKTAFTEPSVFAFMFSGFFGYIGLLIPFFYIPFTARAKEYASENLSFYLLPMLNAASIIGRVVPSIAADKIGPLNMLIPTAALNAVVSYSVIAVDNTAGMIAIAVFYGLTSGTYISLPAAIFVQLTPPDRRHLIGTRMGMGFTIMGLGALIGTPVAGAIAGSNNYITGVYLWSGTTLVVACVGFFVVRYIRVGSKLMVKI</sequence>
<feature type="transmembrane region" description="Helical" evidence="4">
    <location>
        <begin position="351"/>
        <end position="374"/>
    </location>
</feature>
<keyword evidence="4" id="KW-0472">Membrane</keyword>
<feature type="transmembrane region" description="Helical" evidence="4">
    <location>
        <begin position="395"/>
        <end position="414"/>
    </location>
</feature>
<comment type="similarity">
    <text evidence="2">Belongs to the major facilitator superfamily. Monocarboxylate porter (TC 2.A.1.13) family.</text>
</comment>
<comment type="subcellular location">
    <subcellularLocation>
        <location evidence="1">Membrane</location>
        <topology evidence="1">Multi-pass membrane protein</topology>
    </subcellularLocation>
</comment>
<evidence type="ECO:0000256" key="2">
    <source>
        <dbReference type="ARBA" id="ARBA00006727"/>
    </source>
</evidence>
<dbReference type="PROSITE" id="PS50850">
    <property type="entry name" value="MFS"/>
    <property type="match status" value="1"/>
</dbReference>
<dbReference type="PANTHER" id="PTHR11360:SF234">
    <property type="entry name" value="MFS-TYPE TRANSPORTER DBAD-RELATED"/>
    <property type="match status" value="1"/>
</dbReference>
<proteinExistence type="inferred from homology"/>
<accession>A0ABR3PR48</accession>
<evidence type="ECO:0000256" key="1">
    <source>
        <dbReference type="ARBA" id="ARBA00004141"/>
    </source>
</evidence>
<evidence type="ECO:0000313" key="7">
    <source>
        <dbReference type="Proteomes" id="UP001562354"/>
    </source>
</evidence>
<feature type="domain" description="Major facilitator superfamily (MFS) profile" evidence="5">
    <location>
        <begin position="260"/>
        <end position="451"/>
    </location>
</feature>
<dbReference type="Pfam" id="PF07690">
    <property type="entry name" value="MFS_1"/>
    <property type="match status" value="1"/>
</dbReference>
<evidence type="ECO:0000259" key="5">
    <source>
        <dbReference type="PROSITE" id="PS50850"/>
    </source>
</evidence>
<dbReference type="InterPro" id="IPR020846">
    <property type="entry name" value="MFS_dom"/>
</dbReference>
<gene>
    <name evidence="6" type="ORF">AAFC00_001973</name>
</gene>
<reference evidence="6 7" key="1">
    <citation type="submission" date="2024-07" db="EMBL/GenBank/DDBJ databases">
        <title>Draft sequence of the Neodothiora populina.</title>
        <authorList>
            <person name="Drown D.D."/>
            <person name="Schuette U.S."/>
            <person name="Buechlein A.B."/>
            <person name="Rusch D.R."/>
            <person name="Winton L.W."/>
            <person name="Adams G.A."/>
        </authorList>
    </citation>
    <scope>NUCLEOTIDE SEQUENCE [LARGE SCALE GENOMIC DNA]</scope>
    <source>
        <strain evidence="6 7">CPC 39397</strain>
    </source>
</reference>
<feature type="transmembrane region" description="Helical" evidence="4">
    <location>
        <begin position="420"/>
        <end position="441"/>
    </location>
</feature>
<name>A0ABR3PR48_9PEZI</name>
<feature type="compositionally biased region" description="Basic and acidic residues" evidence="3">
    <location>
        <begin position="24"/>
        <end position="42"/>
    </location>
</feature>
<feature type="transmembrane region" description="Helical" evidence="4">
    <location>
        <begin position="129"/>
        <end position="145"/>
    </location>
</feature>
<feature type="transmembrane region" description="Helical" evidence="4">
    <location>
        <begin position="296"/>
        <end position="315"/>
    </location>
</feature>
<feature type="transmembrane region" description="Helical" evidence="4">
    <location>
        <begin position="218"/>
        <end position="240"/>
    </location>
</feature>
<feature type="compositionally biased region" description="Polar residues" evidence="3">
    <location>
        <begin position="1"/>
        <end position="23"/>
    </location>
</feature>
<keyword evidence="4" id="KW-0812">Transmembrane</keyword>
<feature type="transmembrane region" description="Helical" evidence="4">
    <location>
        <begin position="261"/>
        <end position="284"/>
    </location>
</feature>
<feature type="transmembrane region" description="Helical" evidence="4">
    <location>
        <begin position="151"/>
        <end position="171"/>
    </location>
</feature>
<feature type="transmembrane region" description="Helical" evidence="4">
    <location>
        <begin position="59"/>
        <end position="80"/>
    </location>
</feature>